<evidence type="ECO:0000256" key="9">
    <source>
        <dbReference type="SAM" id="Phobius"/>
    </source>
</evidence>
<evidence type="ECO:0000256" key="3">
    <source>
        <dbReference type="ARBA" id="ARBA00022989"/>
    </source>
</evidence>
<feature type="transmembrane region" description="Helical" evidence="9">
    <location>
        <begin position="735"/>
        <end position="756"/>
    </location>
</feature>
<dbReference type="Pfam" id="PF00003">
    <property type="entry name" value="7tm_3"/>
    <property type="match status" value="1"/>
</dbReference>
<name>A0A1X7V4M6_AMPQE</name>
<keyword evidence="8" id="KW-0807">Transducer</keyword>
<dbReference type="InterPro" id="IPR001828">
    <property type="entry name" value="ANF_lig-bd_rcpt"/>
</dbReference>
<feature type="transmembrane region" description="Helical" evidence="9">
    <location>
        <begin position="579"/>
        <end position="598"/>
    </location>
</feature>
<dbReference type="SUPFAM" id="SSF53822">
    <property type="entry name" value="Periplasmic binding protein-like I"/>
    <property type="match status" value="1"/>
</dbReference>
<evidence type="ECO:0000256" key="5">
    <source>
        <dbReference type="ARBA" id="ARBA00023136"/>
    </source>
</evidence>
<evidence type="ECO:0000259" key="11">
    <source>
        <dbReference type="Pfam" id="PF01094"/>
    </source>
</evidence>
<evidence type="ECO:0000256" key="2">
    <source>
        <dbReference type="ARBA" id="ARBA00022692"/>
    </source>
</evidence>
<evidence type="ECO:0000256" key="8">
    <source>
        <dbReference type="ARBA" id="ARBA00023224"/>
    </source>
</evidence>
<keyword evidence="4" id="KW-0297">G-protein coupled receptor</keyword>
<dbReference type="AlphaFoldDB" id="A0A1X7V4M6"/>
<protein>
    <recommendedName>
        <fullName evidence="13">G-protein coupled receptors family 3 profile domain-containing protein</fullName>
    </recommendedName>
</protein>
<evidence type="ECO:0000256" key="1">
    <source>
        <dbReference type="ARBA" id="ARBA00004141"/>
    </source>
</evidence>
<feature type="transmembrane region" description="Helical" evidence="9">
    <location>
        <begin position="499"/>
        <end position="526"/>
    </location>
</feature>
<keyword evidence="3 9" id="KW-1133">Transmembrane helix</keyword>
<evidence type="ECO:0000259" key="10">
    <source>
        <dbReference type="Pfam" id="PF00003"/>
    </source>
</evidence>
<dbReference type="InterPro" id="IPR017978">
    <property type="entry name" value="GPCR_3_C"/>
</dbReference>
<organism evidence="12">
    <name type="scientific">Amphimedon queenslandica</name>
    <name type="common">Sponge</name>
    <dbReference type="NCBI Taxonomy" id="400682"/>
    <lineage>
        <taxon>Eukaryota</taxon>
        <taxon>Metazoa</taxon>
        <taxon>Porifera</taxon>
        <taxon>Demospongiae</taxon>
        <taxon>Heteroscleromorpha</taxon>
        <taxon>Haplosclerida</taxon>
        <taxon>Niphatidae</taxon>
        <taxon>Amphimedon</taxon>
    </lineage>
</organism>
<dbReference type="EnsemblMetazoa" id="Aqu2.1.34926_001">
    <property type="protein sequence ID" value="Aqu2.1.34926_001"/>
    <property type="gene ID" value="Aqu2.1.34926"/>
</dbReference>
<evidence type="ECO:0000256" key="4">
    <source>
        <dbReference type="ARBA" id="ARBA00023040"/>
    </source>
</evidence>
<feature type="domain" description="Receptor ligand binding region" evidence="11">
    <location>
        <begin position="75"/>
        <end position="391"/>
    </location>
</feature>
<keyword evidence="2 9" id="KW-0812">Transmembrane</keyword>
<accession>A0A1X7V4M6</accession>
<dbReference type="InterPro" id="IPR028082">
    <property type="entry name" value="Peripla_BP_I"/>
</dbReference>
<dbReference type="GO" id="GO:0007214">
    <property type="term" value="P:gamma-aminobutyric acid signaling pathway"/>
    <property type="evidence" value="ECO:0007669"/>
    <property type="project" value="TreeGrafter"/>
</dbReference>
<comment type="subcellular location">
    <subcellularLocation>
        <location evidence="1">Membrane</location>
        <topology evidence="1">Multi-pass membrane protein</topology>
    </subcellularLocation>
</comment>
<dbReference type="PANTHER" id="PTHR10519:SF20">
    <property type="entry name" value="G-PROTEIN COUPLED RECEPTOR 156-RELATED"/>
    <property type="match status" value="1"/>
</dbReference>
<feature type="transmembrane region" description="Helical" evidence="9">
    <location>
        <begin position="538"/>
        <end position="559"/>
    </location>
</feature>
<keyword evidence="7" id="KW-0325">Glycoprotein</keyword>
<sequence length="804" mass="90484">MLFRLLPRLLLTLWIMERWWCLPISLFALIVFVVKASSLSCNPDSQTTLSLVGFFPCLRDAPASQLSHCDLMILGSVELAIEDINASPAGEYNCFRLNLTHKITNNASEAVDAVKEYGFLNNRFLAQPTHGILGPYSNQVALDLSYIFGRLFNIIQVTYSVTDSRLKDKARYPLLYSITPTDAFLNRLRSEVLRHFGWRKVAVFSSDSARDTKVAEELADVLYNSTNKMSIMLGSFGSTAVSLLKIAKSNDVRVFLPIVSEDKARAIFCEAYQSGLTSPSHVWILPGMSRSNWWKLLDNQTSNCTDEVILEAINSTLFVDTLPFDISLTKDVQNLTLRVRERLNLPPFDFKNGYPPSLLHSKMFSAYDAVKLLAITWNDTINHLHNANTSKGLNATDIIRDPMKDPTLGHLLMEKLIDATHRYTGFTLLGEPMLSMTSTGRGMVTQMFGNRESIVAVYRHTIHEGSHFEVCTNGTGCGLSWKGGYQPTDGTSNTEPDHVLFYVIFFVLYFFIFVGGISFSIITCICKTNKYLKARTPFFTAILNVCCTGLSVSGIFYLVSNYIGLVQLKHIEVVSPLCAIGFVVMQLSYVTILATVLVKNWRIYRIFYNPHIKNRKNLSTKDLSLGISAIVVPFMITITIIYSIYPPKEVENCLEMNDCMCLNRLGMWNIFPFLYFTILCIGLVILGISNSQLQSFFRVEGQLANVVSIMFGLVGASIFIIQLREITSRSVVPSFSKILMVHVSIFISGFVFLIFVNAPKIRIRQLNTTRHSKSSTSNLVSEDYLEKCKEIVKLKEQLDLLDVP</sequence>
<dbReference type="PANTHER" id="PTHR10519">
    <property type="entry name" value="GABA-B RECEPTOR"/>
    <property type="match status" value="1"/>
</dbReference>
<evidence type="ECO:0008006" key="13">
    <source>
        <dbReference type="Google" id="ProtNLM"/>
    </source>
</evidence>
<evidence type="ECO:0000256" key="7">
    <source>
        <dbReference type="ARBA" id="ARBA00023180"/>
    </source>
</evidence>
<dbReference type="eggNOG" id="KOG1055">
    <property type="taxonomic scope" value="Eukaryota"/>
</dbReference>
<dbReference type="Gene3D" id="3.40.50.2300">
    <property type="match status" value="2"/>
</dbReference>
<proteinExistence type="predicted"/>
<dbReference type="GO" id="GO:0038039">
    <property type="term" value="C:G protein-coupled receptor heterodimeric complex"/>
    <property type="evidence" value="ECO:0007669"/>
    <property type="project" value="TreeGrafter"/>
</dbReference>
<dbReference type="PRINTS" id="PR01176">
    <property type="entry name" value="GABABRECEPTR"/>
</dbReference>
<dbReference type="Pfam" id="PF01094">
    <property type="entry name" value="ANF_receptor"/>
    <property type="match status" value="1"/>
</dbReference>
<dbReference type="InterPro" id="IPR002455">
    <property type="entry name" value="GPCR3_GABA-B"/>
</dbReference>
<feature type="domain" description="G-protein coupled receptors family 3 profile" evidence="10">
    <location>
        <begin position="501"/>
        <end position="760"/>
    </location>
</feature>
<evidence type="ECO:0000313" key="12">
    <source>
        <dbReference type="EnsemblMetazoa" id="Aqu2.1.34926_001"/>
    </source>
</evidence>
<keyword evidence="5 9" id="KW-0472">Membrane</keyword>
<evidence type="ECO:0000256" key="6">
    <source>
        <dbReference type="ARBA" id="ARBA00023170"/>
    </source>
</evidence>
<reference evidence="12" key="1">
    <citation type="submission" date="2017-05" db="UniProtKB">
        <authorList>
            <consortium name="EnsemblMetazoa"/>
        </authorList>
    </citation>
    <scope>IDENTIFICATION</scope>
</reference>
<dbReference type="OrthoDB" id="5597995at2759"/>
<feature type="transmembrane region" description="Helical" evidence="9">
    <location>
        <begin position="703"/>
        <end position="723"/>
    </location>
</feature>
<dbReference type="InParanoid" id="A0A1X7V4M6"/>
<keyword evidence="6" id="KW-0675">Receptor</keyword>
<feature type="transmembrane region" description="Helical" evidence="9">
    <location>
        <begin position="623"/>
        <end position="645"/>
    </location>
</feature>
<feature type="transmembrane region" description="Helical" evidence="9">
    <location>
        <begin position="665"/>
        <end position="691"/>
    </location>
</feature>
<dbReference type="GO" id="GO:0004965">
    <property type="term" value="F:G protein-coupled GABA receptor activity"/>
    <property type="evidence" value="ECO:0007669"/>
    <property type="project" value="InterPro"/>
</dbReference>